<feature type="transmembrane region" description="Helical" evidence="1">
    <location>
        <begin position="97"/>
        <end position="117"/>
    </location>
</feature>
<sequence length="313" mass="34289">MSQLADFAVAFDDRQPLFILRKSSLVGLWLATFLYGVYVILFGISVYIFWTAGKARNLLLQLSAVFMFSLSTAHMVLDIITTLGMDLETGRYIQSTAIAAVYLHLTNSAIADSVIIYRCYIVWGFNKYFILPIILVITTTVYGYTMGLSVGTISISLATNIIVTGLTAGRLWWGGRQTAAILGPHHLDKYARATSIVLESGAIYSLSLLVFLILSRIELGTRRSVPANSYACELPHSYVVYLAVSQLVGIIPTLIIVRVGLNLRPVHETMSGLHFHSRAVSPGRPLNIALTTEVTSDRVSEVEGEKVPSNSGP</sequence>
<feature type="transmembrane region" description="Helical" evidence="1">
    <location>
        <begin position="153"/>
        <end position="173"/>
    </location>
</feature>
<feature type="transmembrane region" description="Helical" evidence="1">
    <location>
        <begin position="57"/>
        <end position="77"/>
    </location>
</feature>
<feature type="transmembrane region" description="Helical" evidence="1">
    <location>
        <begin position="193"/>
        <end position="214"/>
    </location>
</feature>
<organism evidence="2 3">
    <name type="scientific">Pleurotus ostreatus (strain PC15)</name>
    <name type="common">Oyster mushroom</name>
    <dbReference type="NCBI Taxonomy" id="1137138"/>
    <lineage>
        <taxon>Eukaryota</taxon>
        <taxon>Fungi</taxon>
        <taxon>Dikarya</taxon>
        <taxon>Basidiomycota</taxon>
        <taxon>Agaricomycotina</taxon>
        <taxon>Agaricomycetes</taxon>
        <taxon>Agaricomycetidae</taxon>
        <taxon>Agaricales</taxon>
        <taxon>Pleurotineae</taxon>
        <taxon>Pleurotaceae</taxon>
        <taxon>Pleurotus</taxon>
    </lineage>
</organism>
<dbReference type="Proteomes" id="UP000027073">
    <property type="component" value="Unassembled WGS sequence"/>
</dbReference>
<evidence type="ECO:0000313" key="3">
    <source>
        <dbReference type="Proteomes" id="UP000027073"/>
    </source>
</evidence>
<reference evidence="3" key="1">
    <citation type="journal article" date="2014" name="Proc. Natl. Acad. Sci. U.S.A.">
        <title>Extensive sampling of basidiomycete genomes demonstrates inadequacy of the white-rot/brown-rot paradigm for wood decay fungi.</title>
        <authorList>
            <person name="Riley R."/>
            <person name="Salamov A.A."/>
            <person name="Brown D.W."/>
            <person name="Nagy L.G."/>
            <person name="Floudas D."/>
            <person name="Held B.W."/>
            <person name="Levasseur A."/>
            <person name="Lombard V."/>
            <person name="Morin E."/>
            <person name="Otillar R."/>
            <person name="Lindquist E.A."/>
            <person name="Sun H."/>
            <person name="LaButti K.M."/>
            <person name="Schmutz J."/>
            <person name="Jabbour D."/>
            <person name="Luo H."/>
            <person name="Baker S.E."/>
            <person name="Pisabarro A.G."/>
            <person name="Walton J.D."/>
            <person name="Blanchette R.A."/>
            <person name="Henrissat B."/>
            <person name="Martin F."/>
            <person name="Cullen D."/>
            <person name="Hibbett D.S."/>
            <person name="Grigoriev I.V."/>
        </authorList>
    </citation>
    <scope>NUCLEOTIDE SEQUENCE [LARGE SCALE GENOMIC DNA]</scope>
    <source>
        <strain evidence="3">PC15</strain>
    </source>
</reference>
<protein>
    <recommendedName>
        <fullName evidence="4">Integral membrane protein</fullName>
    </recommendedName>
</protein>
<feature type="transmembrane region" description="Helical" evidence="1">
    <location>
        <begin position="26"/>
        <end position="50"/>
    </location>
</feature>
<evidence type="ECO:0000313" key="2">
    <source>
        <dbReference type="EMBL" id="KDQ30320.1"/>
    </source>
</evidence>
<accession>A0A067NTL3</accession>
<gene>
    <name evidence="2" type="ORF">PLEOSDRAFT_155006</name>
</gene>
<dbReference type="AlphaFoldDB" id="A0A067NTL3"/>
<evidence type="ECO:0008006" key="4">
    <source>
        <dbReference type="Google" id="ProtNLM"/>
    </source>
</evidence>
<dbReference type="OrthoDB" id="3357408at2759"/>
<dbReference type="EMBL" id="KL198006">
    <property type="protein sequence ID" value="KDQ30320.1"/>
    <property type="molecule type" value="Genomic_DNA"/>
</dbReference>
<dbReference type="VEuPathDB" id="FungiDB:PLEOSDRAFT_155006"/>
<dbReference type="HOGENOM" id="CLU_044614_3_1_1"/>
<name>A0A067NTL3_PLEO1</name>
<dbReference type="InParanoid" id="A0A067NTL3"/>
<proteinExistence type="predicted"/>
<feature type="transmembrane region" description="Helical" evidence="1">
    <location>
        <begin position="129"/>
        <end position="147"/>
    </location>
</feature>
<keyword evidence="1" id="KW-1133">Transmembrane helix</keyword>
<evidence type="ECO:0000256" key="1">
    <source>
        <dbReference type="SAM" id="Phobius"/>
    </source>
</evidence>
<keyword evidence="1" id="KW-0812">Transmembrane</keyword>
<keyword evidence="1" id="KW-0472">Membrane</keyword>
<feature type="transmembrane region" description="Helical" evidence="1">
    <location>
        <begin position="238"/>
        <end position="261"/>
    </location>
</feature>